<dbReference type="Proteomes" id="UP000620064">
    <property type="component" value="Unassembled WGS sequence"/>
</dbReference>
<evidence type="ECO:0000259" key="1">
    <source>
        <dbReference type="Pfam" id="PF21347"/>
    </source>
</evidence>
<dbReference type="Gene3D" id="2.40.360.20">
    <property type="match status" value="1"/>
</dbReference>
<dbReference type="InterPro" id="IPR049279">
    <property type="entry name" value="DUF3108-like"/>
</dbReference>
<dbReference type="Pfam" id="PF21347">
    <property type="entry name" value="DUF3108_like"/>
    <property type="match status" value="1"/>
</dbReference>
<keyword evidence="3" id="KW-1185">Reference proteome</keyword>
<reference evidence="3" key="1">
    <citation type="journal article" date="2019" name="Int. J. Syst. Evol. Microbiol.">
        <title>The Global Catalogue of Microorganisms (GCM) 10K type strain sequencing project: providing services to taxonomists for standard genome sequencing and annotation.</title>
        <authorList>
            <consortium name="The Broad Institute Genomics Platform"/>
            <consortium name="The Broad Institute Genome Sequencing Center for Infectious Disease"/>
            <person name="Wu L."/>
            <person name="Ma J."/>
        </authorList>
    </citation>
    <scope>NUCLEOTIDE SEQUENCE [LARGE SCALE GENOMIC DNA]</scope>
    <source>
        <strain evidence="3">CGMCC 1.7656</strain>
    </source>
</reference>
<evidence type="ECO:0000313" key="3">
    <source>
        <dbReference type="Proteomes" id="UP000620064"/>
    </source>
</evidence>
<evidence type="ECO:0000313" key="2">
    <source>
        <dbReference type="EMBL" id="GGP02450.1"/>
    </source>
</evidence>
<proteinExistence type="predicted"/>
<accession>A0ABQ2NIV1</accession>
<gene>
    <name evidence="2" type="ORF">GCM10010992_06880</name>
</gene>
<sequence>MKTKFSKITIPLLLLTGIFISFAFKFVNCDGYSATQKGIKTETTEYDASNNVTGKSTSEVIDSKMVGGKTLATVKSTVIDLKKNKTTESVFDVECDGTSTTVNTIKLLTDNLKKSNTLGESTASGNNPVTPNILSVGQTLPEANINISIKGEISLQSNVKMYDRKVVAMEKVTVPAGTFDCAVVTYTEDTRILFDKIKNHKVWLAKGIGAVKSEEYDKKGKLEKRTELTSITH</sequence>
<dbReference type="EMBL" id="BMLV01000001">
    <property type="protein sequence ID" value="GGP02450.1"/>
    <property type="molecule type" value="Genomic_DNA"/>
</dbReference>
<dbReference type="RefSeq" id="WP_188616679.1">
    <property type="nucleotide sequence ID" value="NZ_BMLV01000001.1"/>
</dbReference>
<protein>
    <recommendedName>
        <fullName evidence="1">DUF3108 domain-containing protein</fullName>
    </recommendedName>
</protein>
<comment type="caution">
    <text evidence="2">The sequence shown here is derived from an EMBL/GenBank/DDBJ whole genome shotgun (WGS) entry which is preliminary data.</text>
</comment>
<organism evidence="2 3">
    <name type="scientific">Cloacibacterium rupense</name>
    <dbReference type="NCBI Taxonomy" id="517423"/>
    <lineage>
        <taxon>Bacteria</taxon>
        <taxon>Pseudomonadati</taxon>
        <taxon>Bacteroidota</taxon>
        <taxon>Flavobacteriia</taxon>
        <taxon>Flavobacteriales</taxon>
        <taxon>Weeksellaceae</taxon>
    </lineage>
</organism>
<feature type="domain" description="DUF3108" evidence="1">
    <location>
        <begin position="36"/>
        <end position="228"/>
    </location>
</feature>
<name>A0ABQ2NIV1_9FLAO</name>